<gene>
    <name evidence="2" type="ORF">CERSUDRAFT_93008</name>
</gene>
<feature type="compositionally biased region" description="Basic and acidic residues" evidence="1">
    <location>
        <begin position="89"/>
        <end position="108"/>
    </location>
</feature>
<protein>
    <submittedName>
        <fullName evidence="2">Uncharacterized protein</fullName>
    </submittedName>
</protein>
<feature type="compositionally biased region" description="Basic and acidic residues" evidence="1">
    <location>
        <begin position="55"/>
        <end position="70"/>
    </location>
</feature>
<dbReference type="OrthoDB" id="2790435at2759"/>
<feature type="compositionally biased region" description="Polar residues" evidence="1">
    <location>
        <begin position="29"/>
        <end position="42"/>
    </location>
</feature>
<dbReference type="Proteomes" id="UP000016930">
    <property type="component" value="Unassembled WGS sequence"/>
</dbReference>
<feature type="region of interest" description="Disordered" evidence="1">
    <location>
        <begin position="19"/>
        <end position="117"/>
    </location>
</feature>
<evidence type="ECO:0000256" key="1">
    <source>
        <dbReference type="SAM" id="MobiDB-lite"/>
    </source>
</evidence>
<name>M2QPK4_CERS8</name>
<sequence>MSDQTGHQMGANSMNIAFADSTGFGINPETGTRSDFTESASLASGGLVEMPQDVGYKREAADPAPSRRAEGGATYDPSSQMTAQARHGARQEAETEHAKTLPRQEHPGEIGVSRAAVEDFKDEVGSLEGRLGSTVPQTRDF</sequence>
<evidence type="ECO:0000313" key="3">
    <source>
        <dbReference type="Proteomes" id="UP000016930"/>
    </source>
</evidence>
<dbReference type="HOGENOM" id="CLU_1825066_0_0_1"/>
<dbReference type="AlphaFoldDB" id="M2QPK4"/>
<keyword evidence="3" id="KW-1185">Reference proteome</keyword>
<reference evidence="2 3" key="1">
    <citation type="journal article" date="2012" name="Proc. Natl. Acad. Sci. U.S.A.">
        <title>Comparative genomics of Ceriporiopsis subvermispora and Phanerochaete chrysosporium provide insight into selective ligninolysis.</title>
        <authorList>
            <person name="Fernandez-Fueyo E."/>
            <person name="Ruiz-Duenas F.J."/>
            <person name="Ferreira P."/>
            <person name="Floudas D."/>
            <person name="Hibbett D.S."/>
            <person name="Canessa P."/>
            <person name="Larrondo L.F."/>
            <person name="James T.Y."/>
            <person name="Seelenfreund D."/>
            <person name="Lobos S."/>
            <person name="Polanco R."/>
            <person name="Tello M."/>
            <person name="Honda Y."/>
            <person name="Watanabe T."/>
            <person name="Watanabe T."/>
            <person name="Ryu J.S."/>
            <person name="Kubicek C.P."/>
            <person name="Schmoll M."/>
            <person name="Gaskell J."/>
            <person name="Hammel K.E."/>
            <person name="St John F.J."/>
            <person name="Vanden Wymelenberg A."/>
            <person name="Sabat G."/>
            <person name="Splinter BonDurant S."/>
            <person name="Syed K."/>
            <person name="Yadav J.S."/>
            <person name="Doddapaneni H."/>
            <person name="Subramanian V."/>
            <person name="Lavin J.L."/>
            <person name="Oguiza J.A."/>
            <person name="Perez G."/>
            <person name="Pisabarro A.G."/>
            <person name="Ramirez L."/>
            <person name="Santoyo F."/>
            <person name="Master E."/>
            <person name="Coutinho P.M."/>
            <person name="Henrissat B."/>
            <person name="Lombard V."/>
            <person name="Magnuson J.K."/>
            <person name="Kuees U."/>
            <person name="Hori C."/>
            <person name="Igarashi K."/>
            <person name="Samejima M."/>
            <person name="Held B.W."/>
            <person name="Barry K.W."/>
            <person name="LaButti K.M."/>
            <person name="Lapidus A."/>
            <person name="Lindquist E.A."/>
            <person name="Lucas S.M."/>
            <person name="Riley R."/>
            <person name="Salamov A.A."/>
            <person name="Hoffmeister D."/>
            <person name="Schwenk D."/>
            <person name="Hadar Y."/>
            <person name="Yarden O."/>
            <person name="de Vries R.P."/>
            <person name="Wiebenga A."/>
            <person name="Stenlid J."/>
            <person name="Eastwood D."/>
            <person name="Grigoriev I.V."/>
            <person name="Berka R.M."/>
            <person name="Blanchette R.A."/>
            <person name="Kersten P."/>
            <person name="Martinez A.T."/>
            <person name="Vicuna R."/>
            <person name="Cullen D."/>
        </authorList>
    </citation>
    <scope>NUCLEOTIDE SEQUENCE [LARGE SCALE GENOMIC DNA]</scope>
    <source>
        <strain evidence="2 3">B</strain>
    </source>
</reference>
<evidence type="ECO:0000313" key="2">
    <source>
        <dbReference type="EMBL" id="EMD38968.1"/>
    </source>
</evidence>
<dbReference type="EMBL" id="KB445794">
    <property type="protein sequence ID" value="EMD38968.1"/>
    <property type="molecule type" value="Genomic_DNA"/>
</dbReference>
<proteinExistence type="predicted"/>
<accession>M2QPK4</accession>
<organism evidence="2 3">
    <name type="scientific">Ceriporiopsis subvermispora (strain B)</name>
    <name type="common">White-rot fungus</name>
    <name type="synonym">Gelatoporia subvermispora</name>
    <dbReference type="NCBI Taxonomy" id="914234"/>
    <lineage>
        <taxon>Eukaryota</taxon>
        <taxon>Fungi</taxon>
        <taxon>Dikarya</taxon>
        <taxon>Basidiomycota</taxon>
        <taxon>Agaricomycotina</taxon>
        <taxon>Agaricomycetes</taxon>
        <taxon>Polyporales</taxon>
        <taxon>Gelatoporiaceae</taxon>
        <taxon>Gelatoporia</taxon>
    </lineage>
</organism>